<dbReference type="InterPro" id="IPR000214">
    <property type="entry name" value="Znf_DNA_glyclase/AP_lyase"/>
</dbReference>
<dbReference type="RefSeq" id="WP_200240039.1">
    <property type="nucleotide sequence ID" value="NZ_NRRY01000005.1"/>
</dbReference>
<reference evidence="16 17" key="1">
    <citation type="journal article" date="2020" name="Microorganisms">
        <title>Osmotic Adaptation and Compatible Solute Biosynthesis of Phototrophic Bacteria as Revealed from Genome Analyses.</title>
        <authorList>
            <person name="Imhoff J.F."/>
            <person name="Rahn T."/>
            <person name="Kunzel S."/>
            <person name="Keller A."/>
            <person name="Neulinger S.C."/>
        </authorList>
    </citation>
    <scope>NUCLEOTIDE SEQUENCE [LARGE SCALE GENOMIC DNA]</scope>
    <source>
        <strain evidence="16 17">DSM 25653</strain>
    </source>
</reference>
<dbReference type="EMBL" id="NRRY01000005">
    <property type="protein sequence ID" value="MBK1617803.1"/>
    <property type="molecule type" value="Genomic_DNA"/>
</dbReference>
<evidence type="ECO:0000256" key="3">
    <source>
        <dbReference type="ARBA" id="ARBA00022723"/>
    </source>
</evidence>
<dbReference type="GO" id="GO:0008270">
    <property type="term" value="F:zinc ion binding"/>
    <property type="evidence" value="ECO:0007669"/>
    <property type="project" value="UniProtKB-KW"/>
</dbReference>
<evidence type="ECO:0000256" key="13">
    <source>
        <dbReference type="PROSITE-ProRule" id="PRU00391"/>
    </source>
</evidence>
<evidence type="ECO:0000256" key="4">
    <source>
        <dbReference type="ARBA" id="ARBA00022763"/>
    </source>
</evidence>
<dbReference type="SMART" id="SM00898">
    <property type="entry name" value="Fapy_DNA_glyco"/>
    <property type="match status" value="1"/>
</dbReference>
<dbReference type="InterPro" id="IPR010979">
    <property type="entry name" value="Ribosomal_uS13-like_H2TH"/>
</dbReference>
<evidence type="ECO:0000256" key="5">
    <source>
        <dbReference type="ARBA" id="ARBA00022771"/>
    </source>
</evidence>
<dbReference type="SUPFAM" id="SSF46946">
    <property type="entry name" value="S13-like H2TH domain"/>
    <property type="match status" value="1"/>
</dbReference>
<dbReference type="AlphaFoldDB" id="A0A9X1B2V7"/>
<keyword evidence="8" id="KW-0238">DNA-binding</keyword>
<keyword evidence="11" id="KW-0511">Multifunctional enzyme</keyword>
<dbReference type="Gene3D" id="1.10.8.50">
    <property type="match status" value="1"/>
</dbReference>
<evidence type="ECO:0000256" key="12">
    <source>
        <dbReference type="ARBA" id="ARBA00023295"/>
    </source>
</evidence>
<evidence type="ECO:0000256" key="7">
    <source>
        <dbReference type="ARBA" id="ARBA00022833"/>
    </source>
</evidence>
<evidence type="ECO:0000259" key="15">
    <source>
        <dbReference type="PROSITE" id="PS51068"/>
    </source>
</evidence>
<dbReference type="GO" id="GO:0000703">
    <property type="term" value="F:oxidized pyrimidine nucleobase lesion DNA N-glycosylase activity"/>
    <property type="evidence" value="ECO:0007669"/>
    <property type="project" value="TreeGrafter"/>
</dbReference>
<evidence type="ECO:0000256" key="6">
    <source>
        <dbReference type="ARBA" id="ARBA00022801"/>
    </source>
</evidence>
<evidence type="ECO:0000313" key="17">
    <source>
        <dbReference type="Proteomes" id="UP001138768"/>
    </source>
</evidence>
<evidence type="ECO:0000256" key="9">
    <source>
        <dbReference type="ARBA" id="ARBA00023204"/>
    </source>
</evidence>
<keyword evidence="9" id="KW-0234">DNA repair</keyword>
<dbReference type="SUPFAM" id="SSF81624">
    <property type="entry name" value="N-terminal domain of MutM-like DNA repair proteins"/>
    <property type="match status" value="1"/>
</dbReference>
<dbReference type="Gene3D" id="3.20.190.10">
    <property type="entry name" value="MutM-like, N-terminal"/>
    <property type="match status" value="1"/>
</dbReference>
<dbReference type="GO" id="GO:0140078">
    <property type="term" value="F:class I DNA-(apurinic or apyrimidinic site) endonuclease activity"/>
    <property type="evidence" value="ECO:0007669"/>
    <property type="project" value="UniProtKB-EC"/>
</dbReference>
<comment type="similarity">
    <text evidence="1">Belongs to the FPG family.</text>
</comment>
<feature type="domain" description="FPG-type" evidence="14">
    <location>
        <begin position="225"/>
        <end position="261"/>
    </location>
</feature>
<dbReference type="Proteomes" id="UP001138768">
    <property type="component" value="Unassembled WGS sequence"/>
</dbReference>
<dbReference type="PANTHER" id="PTHR42697">
    <property type="entry name" value="ENDONUCLEASE 8"/>
    <property type="match status" value="1"/>
</dbReference>
<dbReference type="SUPFAM" id="SSF57716">
    <property type="entry name" value="Glucocorticoid receptor-like (DNA-binding domain)"/>
    <property type="match status" value="1"/>
</dbReference>
<accession>A0A9X1B2V7</accession>
<dbReference type="PANTHER" id="PTHR42697:SF1">
    <property type="entry name" value="ENDONUCLEASE 8"/>
    <property type="match status" value="1"/>
</dbReference>
<dbReference type="GO" id="GO:0003684">
    <property type="term" value="F:damaged DNA binding"/>
    <property type="evidence" value="ECO:0007669"/>
    <property type="project" value="InterPro"/>
</dbReference>
<dbReference type="InterPro" id="IPR012319">
    <property type="entry name" value="FPG_cat"/>
</dbReference>
<keyword evidence="17" id="KW-1185">Reference proteome</keyword>
<evidence type="ECO:0000313" key="16">
    <source>
        <dbReference type="EMBL" id="MBK1617803.1"/>
    </source>
</evidence>
<dbReference type="InterPro" id="IPR035937">
    <property type="entry name" value="FPG_N"/>
</dbReference>
<evidence type="ECO:0000256" key="8">
    <source>
        <dbReference type="ARBA" id="ARBA00023125"/>
    </source>
</evidence>
<organism evidence="16 17">
    <name type="scientific">Lamprobacter modestohalophilus</name>
    <dbReference type="NCBI Taxonomy" id="1064514"/>
    <lineage>
        <taxon>Bacteria</taxon>
        <taxon>Pseudomonadati</taxon>
        <taxon>Pseudomonadota</taxon>
        <taxon>Gammaproteobacteria</taxon>
        <taxon>Chromatiales</taxon>
        <taxon>Chromatiaceae</taxon>
        <taxon>Lamprobacter</taxon>
    </lineage>
</organism>
<evidence type="ECO:0000256" key="10">
    <source>
        <dbReference type="ARBA" id="ARBA00023239"/>
    </source>
</evidence>
<keyword evidence="5 13" id="KW-0863">Zinc-finger</keyword>
<sequence>MPEGDTITKLARFLDQALAGQPIQALRLHPAFGASAGPAQVERVSAQGKHLYIALDNGRLLRSHLGLYGSWHRYRSGEPWRRPRRQASILVQAAEWDYVCFNAKEAEWLEQGGFRLADQQHRLGIDLISEQIEPAALLARARQLLSPATLMVDVLLDQRVAAGIGNVYKSELLFLQRYSPLATLGSVSDETLVGFYQQASELLKANLGGGPRTTRFAQDRRGHLWVYGRRDLPCLRCVTPIRRSILGAQPRSTYWCESCQSQGSA</sequence>
<gene>
    <name evidence="16" type="ORF">CKO42_04900</name>
</gene>
<proteinExistence type="inferred from homology"/>
<dbReference type="PROSITE" id="PS51066">
    <property type="entry name" value="ZF_FPG_2"/>
    <property type="match status" value="1"/>
</dbReference>
<evidence type="ECO:0000256" key="1">
    <source>
        <dbReference type="ARBA" id="ARBA00009409"/>
    </source>
</evidence>
<dbReference type="PROSITE" id="PS51068">
    <property type="entry name" value="FPG_CAT"/>
    <property type="match status" value="1"/>
</dbReference>
<keyword evidence="12" id="KW-0326">Glycosidase</keyword>
<dbReference type="GO" id="GO:0006284">
    <property type="term" value="P:base-excision repair"/>
    <property type="evidence" value="ECO:0007669"/>
    <property type="project" value="InterPro"/>
</dbReference>
<dbReference type="SMART" id="SM01232">
    <property type="entry name" value="H2TH"/>
    <property type="match status" value="1"/>
</dbReference>
<evidence type="ECO:0000256" key="11">
    <source>
        <dbReference type="ARBA" id="ARBA00023268"/>
    </source>
</evidence>
<keyword evidence="6" id="KW-0378">Hydrolase</keyword>
<comment type="caution">
    <text evidence="16">The sequence shown here is derived from an EMBL/GenBank/DDBJ whole genome shotgun (WGS) entry which is preliminary data.</text>
</comment>
<keyword evidence="3" id="KW-0479">Metal-binding</keyword>
<dbReference type="Pfam" id="PF06831">
    <property type="entry name" value="H2TH"/>
    <property type="match status" value="1"/>
</dbReference>
<dbReference type="InterPro" id="IPR015886">
    <property type="entry name" value="H2TH_FPG"/>
</dbReference>
<dbReference type="Pfam" id="PF01149">
    <property type="entry name" value="Fapy_DNA_glyco"/>
    <property type="match status" value="1"/>
</dbReference>
<evidence type="ECO:0000259" key="14">
    <source>
        <dbReference type="PROSITE" id="PS51066"/>
    </source>
</evidence>
<feature type="domain" description="Formamidopyrimidine-DNA glycosylase catalytic" evidence="15">
    <location>
        <begin position="2"/>
        <end position="87"/>
    </location>
</feature>
<keyword evidence="10" id="KW-0456">Lyase</keyword>
<protein>
    <recommendedName>
        <fullName evidence="2">DNA-(apurinic or apyrimidinic site) lyase</fullName>
        <ecNumber evidence="2">4.2.99.18</ecNumber>
    </recommendedName>
</protein>
<keyword evidence="4" id="KW-0227">DNA damage</keyword>
<dbReference type="EC" id="4.2.99.18" evidence="2"/>
<evidence type="ECO:0000256" key="2">
    <source>
        <dbReference type="ARBA" id="ARBA00012720"/>
    </source>
</evidence>
<keyword evidence="7" id="KW-0862">Zinc</keyword>
<name>A0A9X1B2V7_9GAMM</name>